<feature type="compositionally biased region" description="Basic and acidic residues" evidence="1">
    <location>
        <begin position="95"/>
        <end position="138"/>
    </location>
</feature>
<dbReference type="WBParaSite" id="Hba_16639">
    <property type="protein sequence ID" value="Hba_16639"/>
    <property type="gene ID" value="Hba_16639"/>
</dbReference>
<keyword evidence="2" id="KW-1133">Transmembrane helix</keyword>
<reference evidence="4" key="1">
    <citation type="submission" date="2016-11" db="UniProtKB">
        <authorList>
            <consortium name="WormBaseParasite"/>
        </authorList>
    </citation>
    <scope>IDENTIFICATION</scope>
</reference>
<dbReference type="AlphaFoldDB" id="A0A1I7XG44"/>
<sequence length="209" mass="23932">MTCSAVHSHLLCILLTTYIILVFFTWSSNEHLFKRLEQNTSMFEGNIVKFGGTETTTGEIQGTDVEIIRVSTEVFELSSSSLFFIFRMAQQQPIDKFKPEKNSNEKSEGHKKSLKKNSPEVKDGIEDGSKERNRDYKYHKSVSVKKSTKNKSISSKKEPEEKKLRCEHNSRISEKYEHCPTQSDRKSENKIGGNERKDTGDAMTSVRLV</sequence>
<organism evidence="3 4">
    <name type="scientific">Heterorhabditis bacteriophora</name>
    <name type="common">Entomopathogenic nematode worm</name>
    <dbReference type="NCBI Taxonomy" id="37862"/>
    <lineage>
        <taxon>Eukaryota</taxon>
        <taxon>Metazoa</taxon>
        <taxon>Ecdysozoa</taxon>
        <taxon>Nematoda</taxon>
        <taxon>Chromadorea</taxon>
        <taxon>Rhabditida</taxon>
        <taxon>Rhabditina</taxon>
        <taxon>Rhabditomorpha</taxon>
        <taxon>Strongyloidea</taxon>
        <taxon>Heterorhabditidae</taxon>
        <taxon>Heterorhabditis</taxon>
    </lineage>
</organism>
<keyword evidence="2" id="KW-0472">Membrane</keyword>
<feature type="region of interest" description="Disordered" evidence="1">
    <location>
        <begin position="95"/>
        <end position="209"/>
    </location>
</feature>
<accession>A0A1I7XG44</accession>
<protein>
    <submittedName>
        <fullName evidence="4">LSM14 domain-containing protein</fullName>
    </submittedName>
</protein>
<feature type="compositionally biased region" description="Basic residues" evidence="1">
    <location>
        <begin position="139"/>
        <end position="149"/>
    </location>
</feature>
<evidence type="ECO:0000313" key="3">
    <source>
        <dbReference type="Proteomes" id="UP000095283"/>
    </source>
</evidence>
<proteinExistence type="predicted"/>
<dbReference type="Proteomes" id="UP000095283">
    <property type="component" value="Unplaced"/>
</dbReference>
<evidence type="ECO:0000256" key="1">
    <source>
        <dbReference type="SAM" id="MobiDB-lite"/>
    </source>
</evidence>
<keyword evidence="3" id="KW-1185">Reference proteome</keyword>
<feature type="transmembrane region" description="Helical" evidence="2">
    <location>
        <begin position="6"/>
        <end position="26"/>
    </location>
</feature>
<keyword evidence="2" id="KW-0812">Transmembrane</keyword>
<evidence type="ECO:0000313" key="4">
    <source>
        <dbReference type="WBParaSite" id="Hba_16639"/>
    </source>
</evidence>
<evidence type="ECO:0000256" key="2">
    <source>
        <dbReference type="SAM" id="Phobius"/>
    </source>
</evidence>
<feature type="compositionally biased region" description="Basic and acidic residues" evidence="1">
    <location>
        <begin position="155"/>
        <end position="200"/>
    </location>
</feature>
<name>A0A1I7XG44_HETBA</name>